<sequence length="62" mass="7198">CMTGKVKRSPLFEGRKRLSKLINMIEQTMNDECIWAGFGGHGYGQFMAREIMTETRLAQWPF</sequence>
<accession>A0ABD0K1G8</accession>
<dbReference type="AlphaFoldDB" id="A0ABD0K1G8"/>
<proteinExistence type="predicted"/>
<dbReference type="Proteomes" id="UP001519460">
    <property type="component" value="Unassembled WGS sequence"/>
</dbReference>
<organism evidence="1 2">
    <name type="scientific">Batillaria attramentaria</name>
    <dbReference type="NCBI Taxonomy" id="370345"/>
    <lineage>
        <taxon>Eukaryota</taxon>
        <taxon>Metazoa</taxon>
        <taxon>Spiralia</taxon>
        <taxon>Lophotrochozoa</taxon>
        <taxon>Mollusca</taxon>
        <taxon>Gastropoda</taxon>
        <taxon>Caenogastropoda</taxon>
        <taxon>Sorbeoconcha</taxon>
        <taxon>Cerithioidea</taxon>
        <taxon>Batillariidae</taxon>
        <taxon>Batillaria</taxon>
    </lineage>
</organism>
<protein>
    <submittedName>
        <fullName evidence="1">Uncharacterized protein</fullName>
    </submittedName>
</protein>
<dbReference type="EMBL" id="JACVVK020000273">
    <property type="protein sequence ID" value="KAK7480825.1"/>
    <property type="molecule type" value="Genomic_DNA"/>
</dbReference>
<evidence type="ECO:0000313" key="2">
    <source>
        <dbReference type="Proteomes" id="UP001519460"/>
    </source>
</evidence>
<gene>
    <name evidence="1" type="ORF">BaRGS_00027911</name>
</gene>
<reference evidence="1 2" key="1">
    <citation type="journal article" date="2023" name="Sci. Data">
        <title>Genome assembly of the Korean intertidal mud-creeper Batillaria attramentaria.</title>
        <authorList>
            <person name="Patra A.K."/>
            <person name="Ho P.T."/>
            <person name="Jun S."/>
            <person name="Lee S.J."/>
            <person name="Kim Y."/>
            <person name="Won Y.J."/>
        </authorList>
    </citation>
    <scope>NUCLEOTIDE SEQUENCE [LARGE SCALE GENOMIC DNA]</scope>
    <source>
        <strain evidence="1">Wonlab-2016</strain>
    </source>
</reference>
<feature type="non-terminal residue" evidence="1">
    <location>
        <position position="1"/>
    </location>
</feature>
<comment type="caution">
    <text evidence="1">The sequence shown here is derived from an EMBL/GenBank/DDBJ whole genome shotgun (WGS) entry which is preliminary data.</text>
</comment>
<evidence type="ECO:0000313" key="1">
    <source>
        <dbReference type="EMBL" id="KAK7480825.1"/>
    </source>
</evidence>
<keyword evidence="2" id="KW-1185">Reference proteome</keyword>
<name>A0ABD0K1G8_9CAEN</name>